<evidence type="ECO:0000313" key="2">
    <source>
        <dbReference type="Proteomes" id="UP000789739"/>
    </source>
</evidence>
<name>A0A9N8WHE3_9GLOM</name>
<proteinExistence type="predicted"/>
<evidence type="ECO:0000313" key="1">
    <source>
        <dbReference type="EMBL" id="CAG8489778.1"/>
    </source>
</evidence>
<comment type="caution">
    <text evidence="1">The sequence shown here is derived from an EMBL/GenBank/DDBJ whole genome shotgun (WGS) entry which is preliminary data.</text>
</comment>
<dbReference type="AlphaFoldDB" id="A0A9N8WHE3"/>
<protein>
    <submittedName>
        <fullName evidence="1">11550_t:CDS:1</fullName>
    </submittedName>
</protein>
<sequence length="42" mass="4817">MERGRSGLRWGKRNNPAIFFKTDLTADEDLDICSDERGGYIL</sequence>
<keyword evidence="2" id="KW-1185">Reference proteome</keyword>
<organism evidence="1 2">
    <name type="scientific">Paraglomus brasilianum</name>
    <dbReference type="NCBI Taxonomy" id="144538"/>
    <lineage>
        <taxon>Eukaryota</taxon>
        <taxon>Fungi</taxon>
        <taxon>Fungi incertae sedis</taxon>
        <taxon>Mucoromycota</taxon>
        <taxon>Glomeromycotina</taxon>
        <taxon>Glomeromycetes</taxon>
        <taxon>Paraglomerales</taxon>
        <taxon>Paraglomeraceae</taxon>
        <taxon>Paraglomus</taxon>
    </lineage>
</organism>
<dbReference type="EMBL" id="CAJVPI010000149">
    <property type="protein sequence ID" value="CAG8489778.1"/>
    <property type="molecule type" value="Genomic_DNA"/>
</dbReference>
<gene>
    <name evidence="1" type="ORF">PBRASI_LOCUS2038</name>
</gene>
<accession>A0A9N8WHE3</accession>
<reference evidence="1" key="1">
    <citation type="submission" date="2021-06" db="EMBL/GenBank/DDBJ databases">
        <authorList>
            <person name="Kallberg Y."/>
            <person name="Tangrot J."/>
            <person name="Rosling A."/>
        </authorList>
    </citation>
    <scope>NUCLEOTIDE SEQUENCE</scope>
    <source>
        <strain evidence="1">BR232B</strain>
    </source>
</reference>
<dbReference type="Proteomes" id="UP000789739">
    <property type="component" value="Unassembled WGS sequence"/>
</dbReference>